<gene>
    <name evidence="1" type="ORF">KC19_12G110300</name>
</gene>
<sequence>MRLLLYCTSAGHLGITRRSSTTSVLSSGHLSSPNDALQPKLRAPSSEHHLFLTQTQPTHAHHHPEINLHLRDLHSVTSPSSSLLMVRLEWFPASLKSISSGNFWACVGLCFR</sequence>
<name>A0A8T0G5X6_CERPU</name>
<dbReference type="EMBL" id="CM026433">
    <property type="protein sequence ID" value="KAG0554683.1"/>
    <property type="molecule type" value="Genomic_DNA"/>
</dbReference>
<proteinExistence type="predicted"/>
<accession>A0A8T0G5X6</accession>
<organism evidence="1 2">
    <name type="scientific">Ceratodon purpureus</name>
    <name type="common">Fire moss</name>
    <name type="synonym">Dicranum purpureum</name>
    <dbReference type="NCBI Taxonomy" id="3225"/>
    <lineage>
        <taxon>Eukaryota</taxon>
        <taxon>Viridiplantae</taxon>
        <taxon>Streptophyta</taxon>
        <taxon>Embryophyta</taxon>
        <taxon>Bryophyta</taxon>
        <taxon>Bryophytina</taxon>
        <taxon>Bryopsida</taxon>
        <taxon>Dicranidae</taxon>
        <taxon>Pseudoditrichales</taxon>
        <taxon>Ditrichaceae</taxon>
        <taxon>Ceratodon</taxon>
    </lineage>
</organism>
<dbReference type="Proteomes" id="UP000822688">
    <property type="component" value="Chromosome 12"/>
</dbReference>
<dbReference type="AlphaFoldDB" id="A0A8T0G5X6"/>
<evidence type="ECO:0000313" key="2">
    <source>
        <dbReference type="Proteomes" id="UP000822688"/>
    </source>
</evidence>
<reference evidence="1" key="1">
    <citation type="submission" date="2020-06" db="EMBL/GenBank/DDBJ databases">
        <title>WGS assembly of Ceratodon purpureus strain R40.</title>
        <authorList>
            <person name="Carey S.B."/>
            <person name="Jenkins J."/>
            <person name="Shu S."/>
            <person name="Lovell J.T."/>
            <person name="Sreedasyam A."/>
            <person name="Maumus F."/>
            <person name="Tiley G.P."/>
            <person name="Fernandez-Pozo N."/>
            <person name="Barry K."/>
            <person name="Chen C."/>
            <person name="Wang M."/>
            <person name="Lipzen A."/>
            <person name="Daum C."/>
            <person name="Saski C.A."/>
            <person name="Payton A.C."/>
            <person name="Mcbreen J.C."/>
            <person name="Conrad R.E."/>
            <person name="Kollar L.M."/>
            <person name="Olsson S."/>
            <person name="Huttunen S."/>
            <person name="Landis J.B."/>
            <person name="Wickett N.J."/>
            <person name="Johnson M.G."/>
            <person name="Rensing S.A."/>
            <person name="Grimwood J."/>
            <person name="Schmutz J."/>
            <person name="Mcdaniel S.F."/>
        </authorList>
    </citation>
    <scope>NUCLEOTIDE SEQUENCE</scope>
    <source>
        <strain evidence="1">R40</strain>
    </source>
</reference>
<comment type="caution">
    <text evidence="1">The sequence shown here is derived from an EMBL/GenBank/DDBJ whole genome shotgun (WGS) entry which is preliminary data.</text>
</comment>
<keyword evidence="2" id="KW-1185">Reference proteome</keyword>
<protein>
    <submittedName>
        <fullName evidence="1">Uncharacterized protein</fullName>
    </submittedName>
</protein>
<evidence type="ECO:0000313" key="1">
    <source>
        <dbReference type="EMBL" id="KAG0554683.1"/>
    </source>
</evidence>